<sequence>MHNKYYTPSGKVNSISFLYLFLAIFIAAPLLTFIYTYAVLYIPIVYLNILCVVGIAFGLGYVASFVVGLGKVRNKIVALLFGLIIGIAALYFSWIIWLHYHLNDSAFSEISYTELLEAPGAVWDIIWKINEQGTWSIGRSSRTNVSGTFLTVVWIIELVAFIGAPIFFAYSKAVEPFLEDDNDWADITKIEPFELIEDKNTLKKQLETQNYEAFLEIGPLTNEQNSSHAIFSLYHNKKRTHGNEYYLSVSNMKERIDKKGNVTYDEKSLISFIRVPKEIGEKLLAKIGTSVEVPIAESE</sequence>
<keyword evidence="3" id="KW-1185">Reference proteome</keyword>
<feature type="transmembrane region" description="Helical" evidence="1">
    <location>
        <begin position="149"/>
        <end position="170"/>
    </location>
</feature>
<evidence type="ECO:0000256" key="1">
    <source>
        <dbReference type="SAM" id="Phobius"/>
    </source>
</evidence>
<gene>
    <name evidence="2" type="ORF">C8N46_10385</name>
</gene>
<accession>A0A2T6C0Z3</accession>
<dbReference type="Proteomes" id="UP000244090">
    <property type="component" value="Unassembled WGS sequence"/>
</dbReference>
<dbReference type="EMBL" id="QBKT01000003">
    <property type="protein sequence ID" value="PTX61988.1"/>
    <property type="molecule type" value="Genomic_DNA"/>
</dbReference>
<evidence type="ECO:0000313" key="2">
    <source>
        <dbReference type="EMBL" id="PTX61988.1"/>
    </source>
</evidence>
<feature type="transmembrane region" description="Helical" evidence="1">
    <location>
        <begin position="44"/>
        <end position="69"/>
    </location>
</feature>
<proteinExistence type="predicted"/>
<protein>
    <submittedName>
        <fullName evidence="2">Uncharacterized protein</fullName>
    </submittedName>
</protein>
<name>A0A2T6C0Z3_9FLAO</name>
<comment type="caution">
    <text evidence="2">The sequence shown here is derived from an EMBL/GenBank/DDBJ whole genome shotgun (WGS) entry which is preliminary data.</text>
</comment>
<feature type="transmembrane region" description="Helical" evidence="1">
    <location>
        <begin position="76"/>
        <end position="97"/>
    </location>
</feature>
<keyword evidence="1" id="KW-0472">Membrane</keyword>
<organism evidence="2 3">
    <name type="scientific">Kordia periserrulae</name>
    <dbReference type="NCBI Taxonomy" id="701523"/>
    <lineage>
        <taxon>Bacteria</taxon>
        <taxon>Pseudomonadati</taxon>
        <taxon>Bacteroidota</taxon>
        <taxon>Flavobacteriia</taxon>
        <taxon>Flavobacteriales</taxon>
        <taxon>Flavobacteriaceae</taxon>
        <taxon>Kordia</taxon>
    </lineage>
</organism>
<reference evidence="2 3" key="1">
    <citation type="submission" date="2018-04" db="EMBL/GenBank/DDBJ databases">
        <title>Genomic Encyclopedia of Archaeal and Bacterial Type Strains, Phase II (KMG-II): from individual species to whole genera.</title>
        <authorList>
            <person name="Goeker M."/>
        </authorList>
    </citation>
    <scope>NUCLEOTIDE SEQUENCE [LARGE SCALE GENOMIC DNA]</scope>
    <source>
        <strain evidence="2 3">DSM 25731</strain>
    </source>
</reference>
<evidence type="ECO:0000313" key="3">
    <source>
        <dbReference type="Proteomes" id="UP000244090"/>
    </source>
</evidence>
<feature type="transmembrane region" description="Helical" evidence="1">
    <location>
        <begin position="12"/>
        <end position="38"/>
    </location>
</feature>
<dbReference type="OrthoDB" id="1418911at2"/>
<dbReference type="RefSeq" id="WP_108114218.1">
    <property type="nucleotide sequence ID" value="NZ_QBKT01000003.1"/>
</dbReference>
<keyword evidence="1" id="KW-0812">Transmembrane</keyword>
<keyword evidence="1" id="KW-1133">Transmembrane helix</keyword>
<dbReference type="AlphaFoldDB" id="A0A2T6C0Z3"/>